<dbReference type="InterPro" id="IPR050925">
    <property type="entry name" value="Rhomboid_protease_S54"/>
</dbReference>
<protein>
    <recommendedName>
        <fullName evidence="6">Peptidase S54 rhomboid domain-containing protein</fullName>
    </recommendedName>
</protein>
<dbReference type="InterPro" id="IPR035952">
    <property type="entry name" value="Rhomboid-like_sf"/>
</dbReference>
<feature type="transmembrane region" description="Helical" evidence="5">
    <location>
        <begin position="96"/>
        <end position="116"/>
    </location>
</feature>
<feature type="transmembrane region" description="Helical" evidence="5">
    <location>
        <begin position="12"/>
        <end position="32"/>
    </location>
</feature>
<dbReference type="Gene3D" id="1.20.1540.10">
    <property type="entry name" value="Rhomboid-like"/>
    <property type="match status" value="1"/>
</dbReference>
<evidence type="ECO:0000256" key="1">
    <source>
        <dbReference type="ARBA" id="ARBA00004141"/>
    </source>
</evidence>
<evidence type="ECO:0000313" key="8">
    <source>
        <dbReference type="Proteomes" id="UP000176665"/>
    </source>
</evidence>
<comment type="subcellular location">
    <subcellularLocation>
        <location evidence="1">Membrane</location>
        <topology evidence="1">Multi-pass membrane protein</topology>
    </subcellularLocation>
</comment>
<dbReference type="AlphaFoldDB" id="A0A1F5YR92"/>
<feature type="transmembrane region" description="Helical" evidence="5">
    <location>
        <begin position="192"/>
        <end position="211"/>
    </location>
</feature>
<gene>
    <name evidence="7" type="ORF">A2W14_01195</name>
</gene>
<dbReference type="PANTHER" id="PTHR43731:SF26">
    <property type="entry name" value="RHOMBOID-LIKE PROTEIN 10, CHLOROPLASTIC"/>
    <property type="match status" value="1"/>
</dbReference>
<dbReference type="GO" id="GO:0004252">
    <property type="term" value="F:serine-type endopeptidase activity"/>
    <property type="evidence" value="ECO:0007669"/>
    <property type="project" value="InterPro"/>
</dbReference>
<evidence type="ECO:0000256" key="2">
    <source>
        <dbReference type="ARBA" id="ARBA00022692"/>
    </source>
</evidence>
<feature type="transmembrane region" description="Helical" evidence="5">
    <location>
        <begin position="62"/>
        <end position="84"/>
    </location>
</feature>
<organism evidence="7 8">
    <name type="scientific">Candidatus Gottesmanbacteria bacterium RBG_16_37_8</name>
    <dbReference type="NCBI Taxonomy" id="1798371"/>
    <lineage>
        <taxon>Bacteria</taxon>
        <taxon>Candidatus Gottesmaniibacteriota</taxon>
    </lineage>
</organism>
<name>A0A1F5YR92_9BACT</name>
<dbReference type="PANTHER" id="PTHR43731">
    <property type="entry name" value="RHOMBOID PROTEASE"/>
    <property type="match status" value="1"/>
</dbReference>
<evidence type="ECO:0000256" key="3">
    <source>
        <dbReference type="ARBA" id="ARBA00022989"/>
    </source>
</evidence>
<keyword evidence="3 5" id="KW-1133">Transmembrane helix</keyword>
<dbReference type="STRING" id="1798371.A2W14_01195"/>
<accession>A0A1F5YR92</accession>
<keyword evidence="2 5" id="KW-0812">Transmembrane</keyword>
<reference evidence="7 8" key="1">
    <citation type="journal article" date="2016" name="Nat. Commun.">
        <title>Thousands of microbial genomes shed light on interconnected biogeochemical processes in an aquifer system.</title>
        <authorList>
            <person name="Anantharaman K."/>
            <person name="Brown C.T."/>
            <person name="Hug L.A."/>
            <person name="Sharon I."/>
            <person name="Castelle C.J."/>
            <person name="Probst A.J."/>
            <person name="Thomas B.C."/>
            <person name="Singh A."/>
            <person name="Wilkins M.J."/>
            <person name="Karaoz U."/>
            <person name="Brodie E.L."/>
            <person name="Williams K.H."/>
            <person name="Hubbard S.S."/>
            <person name="Banfield J.F."/>
        </authorList>
    </citation>
    <scope>NUCLEOTIDE SEQUENCE [LARGE SCALE GENOMIC DNA]</scope>
</reference>
<dbReference type="InterPro" id="IPR022764">
    <property type="entry name" value="Peptidase_S54_rhomboid_dom"/>
</dbReference>
<dbReference type="EMBL" id="MFJA01000059">
    <property type="protein sequence ID" value="OGG02646.1"/>
    <property type="molecule type" value="Genomic_DNA"/>
</dbReference>
<dbReference type="GO" id="GO:0016020">
    <property type="term" value="C:membrane"/>
    <property type="evidence" value="ECO:0007669"/>
    <property type="project" value="UniProtKB-SubCell"/>
</dbReference>
<evidence type="ECO:0000256" key="5">
    <source>
        <dbReference type="SAM" id="Phobius"/>
    </source>
</evidence>
<sequence>MFPIRDHNPSQKLPLINFLIILLTSFVFFLQLTTPDMEQFIFRFALIPRNIDFAHPVSLLPFIYSMFLHGGWLHIISNMWFLWIFGDNIESYLGHFVYLLFYLLTGLAAGFAQYILMPNSPIPTLGASGAISGILGAYLVLYPKHKIDTLVFVFGGFLQKVQLPSSIMLGYWFIIQLFSGIGSFGIGSEGGVAWWAHIGGFAAGFLLIQLFRNKKSEKENIIKGEIVA</sequence>
<feature type="transmembrane region" description="Helical" evidence="5">
    <location>
        <begin position="122"/>
        <end position="142"/>
    </location>
</feature>
<dbReference type="SUPFAM" id="SSF144091">
    <property type="entry name" value="Rhomboid-like"/>
    <property type="match status" value="1"/>
</dbReference>
<evidence type="ECO:0000256" key="4">
    <source>
        <dbReference type="ARBA" id="ARBA00023136"/>
    </source>
</evidence>
<comment type="caution">
    <text evidence="7">The sequence shown here is derived from an EMBL/GenBank/DDBJ whole genome shotgun (WGS) entry which is preliminary data.</text>
</comment>
<dbReference type="Pfam" id="PF01694">
    <property type="entry name" value="Rhomboid"/>
    <property type="match status" value="1"/>
</dbReference>
<proteinExistence type="predicted"/>
<keyword evidence="4 5" id="KW-0472">Membrane</keyword>
<evidence type="ECO:0000313" key="7">
    <source>
        <dbReference type="EMBL" id="OGG02646.1"/>
    </source>
</evidence>
<dbReference type="Proteomes" id="UP000176665">
    <property type="component" value="Unassembled WGS sequence"/>
</dbReference>
<dbReference type="FunFam" id="1.20.1540.10:FF:000027">
    <property type="entry name" value="Rhomboid family intramembrane serine protease"/>
    <property type="match status" value="1"/>
</dbReference>
<evidence type="ECO:0000259" key="6">
    <source>
        <dbReference type="Pfam" id="PF01694"/>
    </source>
</evidence>
<feature type="domain" description="Peptidase S54 rhomboid" evidence="6">
    <location>
        <begin position="61"/>
        <end position="211"/>
    </location>
</feature>